<evidence type="ECO:0000313" key="3">
    <source>
        <dbReference type="Proteomes" id="UP000023430"/>
    </source>
</evidence>
<evidence type="ECO:0008006" key="4">
    <source>
        <dbReference type="Google" id="ProtNLM"/>
    </source>
</evidence>
<feature type="region of interest" description="Disordered" evidence="1">
    <location>
        <begin position="277"/>
        <end position="345"/>
    </location>
</feature>
<evidence type="ECO:0000313" key="2">
    <source>
        <dbReference type="EMBL" id="ETX28954.1"/>
    </source>
</evidence>
<dbReference type="eggNOG" id="ENOG5032S24">
    <property type="taxonomic scope" value="Bacteria"/>
</dbReference>
<dbReference type="Proteomes" id="UP000023430">
    <property type="component" value="Unassembled WGS sequence"/>
</dbReference>
<dbReference type="STRING" id="1449351.RISW2_04365"/>
<proteinExistence type="predicted"/>
<dbReference type="OrthoDB" id="7471221at2"/>
<name>X7FA39_9RHOB</name>
<protein>
    <recommendedName>
        <fullName evidence="4">DUF3618 domain-containing protein</fullName>
    </recommendedName>
</protein>
<accession>X7FA39</accession>
<feature type="region of interest" description="Disordered" evidence="1">
    <location>
        <begin position="102"/>
        <end position="138"/>
    </location>
</feature>
<reference evidence="2 3" key="1">
    <citation type="submission" date="2014-01" db="EMBL/GenBank/DDBJ databases">
        <title>Roseivivax isoporae LMG 25204 Genome Sequencing.</title>
        <authorList>
            <person name="Lai Q."/>
            <person name="Li G."/>
            <person name="Shao Z."/>
        </authorList>
    </citation>
    <scope>NUCLEOTIDE SEQUENCE [LARGE SCALE GENOMIC DNA]</scope>
    <source>
        <strain evidence="2 3">LMG 25204</strain>
    </source>
</reference>
<feature type="compositionally biased region" description="Basic and acidic residues" evidence="1">
    <location>
        <begin position="102"/>
        <end position="121"/>
    </location>
</feature>
<evidence type="ECO:0000256" key="1">
    <source>
        <dbReference type="SAM" id="MobiDB-lite"/>
    </source>
</evidence>
<comment type="caution">
    <text evidence="2">The sequence shown here is derived from an EMBL/GenBank/DDBJ whole genome shotgun (WGS) entry which is preliminary data.</text>
</comment>
<keyword evidence="3" id="KW-1185">Reference proteome</keyword>
<feature type="compositionally biased region" description="Basic and acidic residues" evidence="1">
    <location>
        <begin position="314"/>
        <end position="345"/>
    </location>
</feature>
<dbReference type="EMBL" id="JAME01000014">
    <property type="protein sequence ID" value="ETX28954.1"/>
    <property type="molecule type" value="Genomic_DNA"/>
</dbReference>
<dbReference type="RefSeq" id="WP_051491943.1">
    <property type="nucleotide sequence ID" value="NZ_JAME01000014.1"/>
</dbReference>
<feature type="compositionally biased region" description="Basic and acidic residues" evidence="1">
    <location>
        <begin position="283"/>
        <end position="305"/>
    </location>
</feature>
<gene>
    <name evidence="2" type="ORF">RISW2_04365</name>
</gene>
<organism evidence="2 3">
    <name type="scientific">Roseivivax isoporae LMG 25204</name>
    <dbReference type="NCBI Taxonomy" id="1449351"/>
    <lineage>
        <taxon>Bacteria</taxon>
        <taxon>Pseudomonadati</taxon>
        <taxon>Pseudomonadota</taxon>
        <taxon>Alphaproteobacteria</taxon>
        <taxon>Rhodobacterales</taxon>
        <taxon>Roseobacteraceae</taxon>
        <taxon>Roseivivax</taxon>
    </lineage>
</organism>
<dbReference type="AlphaFoldDB" id="X7FA39"/>
<sequence length="345" mass="37544">MSDTRTPDEIERELEQNREGLRDTLGALQNSFSAESVFRSITTDLGRHGDAWGRSAMDAARGNPLALALTGIGLGWLMFGSGPSADRIDRAAREAGDFGHRRWSRHEGRDDETRIDPREPVHGASEPAWMHDPDPMPAGDPEVGGVGAATTGTGSDHRRHRVEAMRARLSHGTERMNASARERVIAARERAMRARDQTRRQAGRGAQHGMDFFEDHPLAAGAMAIAAGALIAGTLRHTETEDRYLGGESDKLIADAERIFREESDKAMNVAGAALDEASAATREAREESGATVRHLKDEADRRTSGEGSAADAAVERTEDAVRRVADAAGRKAEEENLGRRDRDR</sequence>